<organism evidence="2 3">
    <name type="scientific">Microbacterium lemovicicum</name>
    <dbReference type="NCBI Taxonomy" id="1072463"/>
    <lineage>
        <taxon>Bacteria</taxon>
        <taxon>Bacillati</taxon>
        <taxon>Actinomycetota</taxon>
        <taxon>Actinomycetes</taxon>
        <taxon>Micrococcales</taxon>
        <taxon>Microbacteriaceae</taxon>
        <taxon>Microbacterium</taxon>
    </lineage>
</organism>
<accession>A0A3Q9J2F0</accession>
<dbReference type="OrthoDB" id="573392at2"/>
<dbReference type="EC" id="1.4.99.5" evidence="2"/>
<dbReference type="InterPro" id="IPR036010">
    <property type="entry name" value="2Fe-2S_ferredoxin-like_sf"/>
</dbReference>
<proteinExistence type="predicted"/>
<keyword evidence="1 2" id="KW-0560">Oxidoreductase</keyword>
<dbReference type="Proteomes" id="UP000276888">
    <property type="component" value="Chromosome"/>
</dbReference>
<dbReference type="EMBL" id="CP031423">
    <property type="protein sequence ID" value="AZS37808.1"/>
    <property type="molecule type" value="Genomic_DNA"/>
</dbReference>
<dbReference type="KEGG" id="mlv:CVS47_02455"/>
<name>A0A3Q9J2F0_9MICO</name>
<dbReference type="RefSeq" id="WP_127096316.1">
    <property type="nucleotide sequence ID" value="NZ_CP031423.1"/>
</dbReference>
<evidence type="ECO:0000256" key="1">
    <source>
        <dbReference type="ARBA" id="ARBA00023002"/>
    </source>
</evidence>
<dbReference type="Gene3D" id="3.10.20.440">
    <property type="entry name" value="2Fe-2S iron-sulphur cluster binding domain, sarcosine oxidase, alpha subunit, N-terminal domain"/>
    <property type="match status" value="1"/>
</dbReference>
<sequence length="115" mass="12138">MSGARSGRVPGHGLERGPRVGIVLDGRPAVAYEGESVAAAVMADRDLALRETERRAPRGYYCGMGVCFDCVMVVDGVPNTRTCVTWVREGMTVEHQIAASPASAVADTAGDPHTH</sequence>
<dbReference type="Pfam" id="PF13510">
    <property type="entry name" value="Fer2_4"/>
    <property type="match status" value="1"/>
</dbReference>
<dbReference type="GO" id="GO:0050622">
    <property type="term" value="F:glycine dehydrogenase (cyanide-forming) activity"/>
    <property type="evidence" value="ECO:0007669"/>
    <property type="project" value="UniProtKB-EC"/>
</dbReference>
<evidence type="ECO:0000313" key="2">
    <source>
        <dbReference type="EMBL" id="AZS37808.1"/>
    </source>
</evidence>
<dbReference type="SUPFAM" id="SSF54292">
    <property type="entry name" value="2Fe-2S ferredoxin-like"/>
    <property type="match status" value="1"/>
</dbReference>
<keyword evidence="3" id="KW-1185">Reference proteome</keyword>
<protein>
    <submittedName>
        <fullName evidence="2">Hydrogen cyanide synthase subunit HcnA</fullName>
        <ecNumber evidence="2">1.4.99.5</ecNumber>
    </submittedName>
</protein>
<dbReference type="InterPro" id="IPR042204">
    <property type="entry name" value="2Fe-2S-bd_N"/>
</dbReference>
<dbReference type="GO" id="GO:0051536">
    <property type="term" value="F:iron-sulfur cluster binding"/>
    <property type="evidence" value="ECO:0007669"/>
    <property type="project" value="InterPro"/>
</dbReference>
<gene>
    <name evidence="2" type="primary">hcnA</name>
    <name evidence="2" type="ORF">CVS47_02455</name>
</gene>
<evidence type="ECO:0000313" key="3">
    <source>
        <dbReference type="Proteomes" id="UP000276888"/>
    </source>
</evidence>
<reference evidence="2 3" key="1">
    <citation type="submission" date="2018-08" db="EMBL/GenBank/DDBJ databases">
        <title>Microbacterium lemovicicum sp. nov., a bacterium isolated from a natural uranium-rich soil.</title>
        <authorList>
            <person name="ORTET P."/>
        </authorList>
    </citation>
    <scope>NUCLEOTIDE SEQUENCE [LARGE SCALE GENOMIC DNA]</scope>
    <source>
        <strain evidence="2 3">Viu22</strain>
    </source>
</reference>
<dbReference type="AlphaFoldDB" id="A0A3Q9J2F0"/>